<dbReference type="Proteomes" id="UP000824111">
    <property type="component" value="Unassembled WGS sequence"/>
</dbReference>
<dbReference type="CDD" id="cd06261">
    <property type="entry name" value="TM_PBP2"/>
    <property type="match status" value="1"/>
</dbReference>
<evidence type="ECO:0000259" key="8">
    <source>
        <dbReference type="PROSITE" id="PS50928"/>
    </source>
</evidence>
<keyword evidence="3" id="KW-1003">Cell membrane</keyword>
<keyword evidence="6 7" id="KW-0472">Membrane</keyword>
<proteinExistence type="inferred from homology"/>
<keyword evidence="2 7" id="KW-0813">Transport</keyword>
<feature type="transmembrane region" description="Helical" evidence="7">
    <location>
        <begin position="46"/>
        <end position="68"/>
    </location>
</feature>
<comment type="similarity">
    <text evidence="7">Belongs to the binding-protein-dependent transport system permease family.</text>
</comment>
<comment type="subcellular location">
    <subcellularLocation>
        <location evidence="1 7">Cell membrane</location>
        <topology evidence="1 7">Multi-pass membrane protein</topology>
    </subcellularLocation>
</comment>
<evidence type="ECO:0000256" key="6">
    <source>
        <dbReference type="ARBA" id="ARBA00023136"/>
    </source>
</evidence>
<dbReference type="GO" id="GO:0005886">
    <property type="term" value="C:plasma membrane"/>
    <property type="evidence" value="ECO:0007669"/>
    <property type="project" value="UniProtKB-SubCell"/>
</dbReference>
<gene>
    <name evidence="9" type="ORF">IAB04_02990</name>
</gene>
<evidence type="ECO:0000256" key="7">
    <source>
        <dbReference type="RuleBase" id="RU363032"/>
    </source>
</evidence>
<evidence type="ECO:0000256" key="3">
    <source>
        <dbReference type="ARBA" id="ARBA00022475"/>
    </source>
</evidence>
<comment type="caution">
    <text evidence="9">The sequence shown here is derived from an EMBL/GenBank/DDBJ whole genome shotgun (WGS) entry which is preliminary data.</text>
</comment>
<name>A0A9D1S628_9FIRM</name>
<reference evidence="9" key="1">
    <citation type="submission" date="2020-10" db="EMBL/GenBank/DDBJ databases">
        <authorList>
            <person name="Gilroy R."/>
        </authorList>
    </citation>
    <scope>NUCLEOTIDE SEQUENCE</scope>
    <source>
        <strain evidence="9">ChiSjej4B22-9803</strain>
    </source>
</reference>
<evidence type="ECO:0000313" key="9">
    <source>
        <dbReference type="EMBL" id="HIU48305.1"/>
    </source>
</evidence>
<dbReference type="Pfam" id="PF00528">
    <property type="entry name" value="BPD_transp_1"/>
    <property type="match status" value="1"/>
</dbReference>
<evidence type="ECO:0000256" key="4">
    <source>
        <dbReference type="ARBA" id="ARBA00022692"/>
    </source>
</evidence>
<dbReference type="PANTHER" id="PTHR43744:SF9">
    <property type="entry name" value="POLYGALACTURONAN_RHAMNOGALACTURONAN TRANSPORT SYSTEM PERMEASE PROTEIN YTCP"/>
    <property type="match status" value="1"/>
</dbReference>
<sequence>MDTVWALVIPGSLSAFNCILLKNFFKQLPEGLVEAAKIDGANDILILCKIVLPLSLPILATLALWSVVNHWNEWFNALLYINDRGKYVLQIMIRELQTTVAAITEGGAGVDASVAPPSEAIVAASNLFAILPIILVYPFMQKYFVSGLTVGGIKG</sequence>
<dbReference type="AlphaFoldDB" id="A0A9D1S628"/>
<dbReference type="PANTHER" id="PTHR43744">
    <property type="entry name" value="ABC TRANSPORTER PERMEASE PROTEIN MG189-RELATED-RELATED"/>
    <property type="match status" value="1"/>
</dbReference>
<evidence type="ECO:0000256" key="2">
    <source>
        <dbReference type="ARBA" id="ARBA00022448"/>
    </source>
</evidence>
<organism evidence="9 10">
    <name type="scientific">Candidatus Avimonoglobus intestinipullorum</name>
    <dbReference type="NCBI Taxonomy" id="2840699"/>
    <lineage>
        <taxon>Bacteria</taxon>
        <taxon>Bacillati</taxon>
        <taxon>Bacillota</taxon>
        <taxon>Clostridia</taxon>
        <taxon>Eubacteriales</taxon>
        <taxon>Candidatus Avimonoglobus</taxon>
    </lineage>
</organism>
<evidence type="ECO:0000256" key="5">
    <source>
        <dbReference type="ARBA" id="ARBA00022989"/>
    </source>
</evidence>
<dbReference type="PROSITE" id="PS50928">
    <property type="entry name" value="ABC_TM1"/>
    <property type="match status" value="1"/>
</dbReference>
<accession>A0A9D1S628</accession>
<feature type="transmembrane region" description="Helical" evidence="7">
    <location>
        <begin position="120"/>
        <end position="140"/>
    </location>
</feature>
<dbReference type="InterPro" id="IPR000515">
    <property type="entry name" value="MetI-like"/>
</dbReference>
<feature type="domain" description="ABC transmembrane type-1" evidence="8">
    <location>
        <begin position="1"/>
        <end position="140"/>
    </location>
</feature>
<dbReference type="SUPFAM" id="SSF161098">
    <property type="entry name" value="MetI-like"/>
    <property type="match status" value="1"/>
</dbReference>
<keyword evidence="4 7" id="KW-0812">Transmembrane</keyword>
<dbReference type="EMBL" id="DVND01000077">
    <property type="protein sequence ID" value="HIU48305.1"/>
    <property type="molecule type" value="Genomic_DNA"/>
</dbReference>
<dbReference type="InterPro" id="IPR035906">
    <property type="entry name" value="MetI-like_sf"/>
</dbReference>
<dbReference type="GO" id="GO:0055085">
    <property type="term" value="P:transmembrane transport"/>
    <property type="evidence" value="ECO:0007669"/>
    <property type="project" value="InterPro"/>
</dbReference>
<feature type="transmembrane region" description="Helical" evidence="7">
    <location>
        <begin position="6"/>
        <end position="25"/>
    </location>
</feature>
<protein>
    <submittedName>
        <fullName evidence="9">Carbohydrate ABC transporter permease</fullName>
    </submittedName>
</protein>
<evidence type="ECO:0000313" key="10">
    <source>
        <dbReference type="Proteomes" id="UP000824111"/>
    </source>
</evidence>
<dbReference type="Gene3D" id="1.10.3720.10">
    <property type="entry name" value="MetI-like"/>
    <property type="match status" value="1"/>
</dbReference>
<keyword evidence="5 7" id="KW-1133">Transmembrane helix</keyword>
<evidence type="ECO:0000256" key="1">
    <source>
        <dbReference type="ARBA" id="ARBA00004651"/>
    </source>
</evidence>
<reference evidence="9" key="2">
    <citation type="journal article" date="2021" name="PeerJ">
        <title>Extensive microbial diversity within the chicken gut microbiome revealed by metagenomics and culture.</title>
        <authorList>
            <person name="Gilroy R."/>
            <person name="Ravi A."/>
            <person name="Getino M."/>
            <person name="Pursley I."/>
            <person name="Horton D.L."/>
            <person name="Alikhan N.F."/>
            <person name="Baker D."/>
            <person name="Gharbi K."/>
            <person name="Hall N."/>
            <person name="Watson M."/>
            <person name="Adriaenssens E.M."/>
            <person name="Foster-Nyarko E."/>
            <person name="Jarju S."/>
            <person name="Secka A."/>
            <person name="Antonio M."/>
            <person name="Oren A."/>
            <person name="Chaudhuri R.R."/>
            <person name="La Ragione R."/>
            <person name="Hildebrand F."/>
            <person name="Pallen M.J."/>
        </authorList>
    </citation>
    <scope>NUCLEOTIDE SEQUENCE</scope>
    <source>
        <strain evidence="9">ChiSjej4B22-9803</strain>
    </source>
</reference>